<sequence length="548" mass="61980">MLSKRKSIILIIVLVLIAGGVVFWNLYKKRLVKQEVTRTVSEKTNNLYSISTGKLDLDEVAGNLAVTNISLQPDSLIYNQLSATGDDPGILVKLHIPSLSVTGVKTPKALLNSEIVGRRVLIDHPVIELFFTNKGKDSLRNVPDKEVYKQVLGNLKLLALDTVSIVNAQVITRDWKSGDLRMELDSVSIDLYGIAVDSLHDKDSTRIAFAEQVNLQCKKMSMHSKNKLYKYEIRNVDFNSGQKKLHVQHTQIIPNKPEAAFLQQFKYANDRFDISIRDISLVNLNTAAFMREKIEADSVVIGSSSYKIYRDLSYPHDGKNRIGTYPHQALMKMPVDIYFKTARFNNAYIEYKERNPKSKKSGLVRFHQVQLMIHNLTNQQERLKDNPVCKVDFRARFLDKAPISATINFYPLADNGKFTISGEMGKMPAPGVNELTEPMGLAKIETGTISRLNFSFAANDYRADGPLTILYDDLKVALLKRDSAENKLEKKKLVSLLAAIQVKKANPGKDKEVRREEVHFERDTKKSFFNLVWKSIFTGVKQSVGINK</sequence>
<organism evidence="2 3">
    <name type="scientific">Candidatus Pseudobacter hemicellulosilyticus</name>
    <dbReference type="NCBI Taxonomy" id="3121375"/>
    <lineage>
        <taxon>Bacteria</taxon>
        <taxon>Pseudomonadati</taxon>
        <taxon>Bacteroidota</taxon>
        <taxon>Chitinophagia</taxon>
        <taxon>Chitinophagales</taxon>
        <taxon>Chitinophagaceae</taxon>
        <taxon>Pseudobacter</taxon>
    </lineage>
</organism>
<gene>
    <name evidence="2" type="ORF">P0Y53_13505</name>
</gene>
<dbReference type="Proteomes" id="UP001220610">
    <property type="component" value="Chromosome"/>
</dbReference>
<name>A0AAJ6BER6_9BACT</name>
<keyword evidence="1" id="KW-0812">Transmembrane</keyword>
<keyword evidence="1" id="KW-0472">Membrane</keyword>
<evidence type="ECO:0000313" key="3">
    <source>
        <dbReference type="Proteomes" id="UP001220610"/>
    </source>
</evidence>
<keyword evidence="1" id="KW-1133">Transmembrane helix</keyword>
<feature type="transmembrane region" description="Helical" evidence="1">
    <location>
        <begin position="7"/>
        <end position="27"/>
    </location>
</feature>
<evidence type="ECO:0008006" key="4">
    <source>
        <dbReference type="Google" id="ProtNLM"/>
    </source>
</evidence>
<proteinExistence type="predicted"/>
<reference evidence="2" key="1">
    <citation type="submission" date="2023-03" db="EMBL/GenBank/DDBJ databases">
        <title>Andean soil-derived lignocellulolytic bacterial consortium as a source of novel taxa and putative plastic-active enzymes.</title>
        <authorList>
            <person name="Diaz-Garcia L."/>
            <person name="Chuvochina M."/>
            <person name="Feuerriegel G."/>
            <person name="Bunk B."/>
            <person name="Sproer C."/>
            <person name="Streit W.R."/>
            <person name="Rodriguez L.M."/>
            <person name="Overmann J."/>
            <person name="Jimenez D.J."/>
        </authorList>
    </citation>
    <scope>NUCLEOTIDE SEQUENCE</scope>
    <source>
        <strain evidence="2">MAG 7</strain>
    </source>
</reference>
<evidence type="ECO:0000313" key="2">
    <source>
        <dbReference type="EMBL" id="WEK33502.1"/>
    </source>
</evidence>
<protein>
    <recommendedName>
        <fullName evidence="4">DUF748 domain-containing protein</fullName>
    </recommendedName>
</protein>
<dbReference type="EMBL" id="CP119311">
    <property type="protein sequence ID" value="WEK33502.1"/>
    <property type="molecule type" value="Genomic_DNA"/>
</dbReference>
<accession>A0AAJ6BER6</accession>
<evidence type="ECO:0000256" key="1">
    <source>
        <dbReference type="SAM" id="Phobius"/>
    </source>
</evidence>
<dbReference type="AlphaFoldDB" id="A0AAJ6BER6"/>